<keyword evidence="4" id="KW-1185">Reference proteome</keyword>
<comment type="caution">
    <text evidence="3">The sequence shown here is derived from an EMBL/GenBank/DDBJ whole genome shotgun (WGS) entry which is preliminary data.</text>
</comment>
<feature type="signal peptide" evidence="1">
    <location>
        <begin position="1"/>
        <end position="30"/>
    </location>
</feature>
<keyword evidence="3" id="KW-0540">Nuclease</keyword>
<evidence type="ECO:0000313" key="3">
    <source>
        <dbReference type="EMBL" id="GGD61895.1"/>
    </source>
</evidence>
<dbReference type="Gene3D" id="3.60.10.10">
    <property type="entry name" value="Endonuclease/exonuclease/phosphatase"/>
    <property type="match status" value="1"/>
</dbReference>
<evidence type="ECO:0000313" key="4">
    <source>
        <dbReference type="Proteomes" id="UP000629365"/>
    </source>
</evidence>
<dbReference type="EMBL" id="BMCM01000001">
    <property type="protein sequence ID" value="GGD61895.1"/>
    <property type="molecule type" value="Genomic_DNA"/>
</dbReference>
<gene>
    <name evidence="3" type="ORF">GCM10007269_01260</name>
</gene>
<keyword evidence="3" id="KW-0255">Endonuclease</keyword>
<dbReference type="Pfam" id="PF03372">
    <property type="entry name" value="Exo_endo_phos"/>
    <property type="match status" value="1"/>
</dbReference>
<sequence length="418" mass="44637">MITHQRVRAAALAALLVVGVGATTAAPAIAAPPDHAQRGSDVRFATFNASLNRGTEGALVADLSAPGNAQADAVAEIIQHSHPDVLLINEFDYDAGGEALRLFQENYLSVPHGDAKPVEYAYRYSAPVNTGVPSGFDLNNDGTVSGGDDAWGFGLFPGQYGMAVYSKYPIDQEAIRTFQNLVWADMPGALLPDDPATAEPADFYSAEELAQFPLSSKSHWDVPIEVSKNKTVHFLVSHPTPPTFDGAEDRNGRRNHDEIRLWADYIAGGKTASYIVDDQGESGGLGRNELFVIAGDQNADPNDGDSTEGAIHQLLESPRVNTASVPTSPGAVEATELQGGVNLEHAGDPAQDTADFSEPPGNIRVDYVLPSRQIRILDSGVFWPASDDPLSRLTGVYPFPSSDHRLVWADVDVPGGKR</sequence>
<keyword evidence="3" id="KW-0378">Hydrolase</keyword>
<accession>A0ABQ1RAR6</accession>
<dbReference type="InterPro" id="IPR036691">
    <property type="entry name" value="Endo/exonu/phosph_ase_sf"/>
</dbReference>
<evidence type="ECO:0000256" key="1">
    <source>
        <dbReference type="SAM" id="SignalP"/>
    </source>
</evidence>
<feature type="domain" description="Endonuclease/exonuclease/phosphatase" evidence="2">
    <location>
        <begin position="46"/>
        <end position="404"/>
    </location>
</feature>
<evidence type="ECO:0000259" key="2">
    <source>
        <dbReference type="Pfam" id="PF03372"/>
    </source>
</evidence>
<protein>
    <submittedName>
        <fullName evidence="3">Endonuclease</fullName>
    </submittedName>
</protein>
<reference evidence="4" key="1">
    <citation type="journal article" date="2019" name="Int. J. Syst. Evol. Microbiol.">
        <title>The Global Catalogue of Microorganisms (GCM) 10K type strain sequencing project: providing services to taxonomists for standard genome sequencing and annotation.</title>
        <authorList>
            <consortium name="The Broad Institute Genomics Platform"/>
            <consortium name="The Broad Institute Genome Sequencing Center for Infectious Disease"/>
            <person name="Wu L."/>
            <person name="Ma J."/>
        </authorList>
    </citation>
    <scope>NUCLEOTIDE SEQUENCE [LARGE SCALE GENOMIC DNA]</scope>
    <source>
        <strain evidence="4">CCM 7640</strain>
    </source>
</reference>
<dbReference type="Proteomes" id="UP000629365">
    <property type="component" value="Unassembled WGS sequence"/>
</dbReference>
<dbReference type="GO" id="GO:0004519">
    <property type="term" value="F:endonuclease activity"/>
    <property type="evidence" value="ECO:0007669"/>
    <property type="project" value="UniProtKB-KW"/>
</dbReference>
<dbReference type="RefSeq" id="WP_188434602.1">
    <property type="nucleotide sequence ID" value="NZ_BMCM01000001.1"/>
</dbReference>
<keyword evidence="1" id="KW-0732">Signal</keyword>
<organism evidence="3 4">
    <name type="scientific">Microbacterium murale</name>
    <dbReference type="NCBI Taxonomy" id="1081040"/>
    <lineage>
        <taxon>Bacteria</taxon>
        <taxon>Bacillati</taxon>
        <taxon>Actinomycetota</taxon>
        <taxon>Actinomycetes</taxon>
        <taxon>Micrococcales</taxon>
        <taxon>Microbacteriaceae</taxon>
        <taxon>Microbacterium</taxon>
    </lineage>
</organism>
<proteinExistence type="predicted"/>
<dbReference type="SUPFAM" id="SSF56219">
    <property type="entry name" value="DNase I-like"/>
    <property type="match status" value="1"/>
</dbReference>
<feature type="chain" id="PRO_5045787012" evidence="1">
    <location>
        <begin position="31"/>
        <end position="418"/>
    </location>
</feature>
<dbReference type="InterPro" id="IPR005135">
    <property type="entry name" value="Endo/exonuclease/phosphatase"/>
</dbReference>
<name>A0ABQ1RAR6_9MICO</name>